<dbReference type="PANTHER" id="PTHR37305:SF1">
    <property type="entry name" value="MEMBRANE PROTEIN"/>
    <property type="match status" value="1"/>
</dbReference>
<dbReference type="Proteomes" id="UP001145094">
    <property type="component" value="Unassembled WGS sequence"/>
</dbReference>
<sequence>MKKIFSAEMYKVRHNLSFFVSMIASVPLGALFTIVMCLVPEVTMPDILSGVVSYYKIFFIVMIAMYVTNDYEKGTIKAIVSSGVSKSRIYFGRLLVSIVISELMFLMSTAGAWICAAVRNVPASSGADAWGVSQYAASILIQMLAVVFYAMIGYFVSVVLRKQVISIMASVFVIYFEPMAAQNLGKMLHADLSIFDFSNIMIQLEELNITGSVLLGFLVFIVIVGVLTCIIGTEVFKRRDI</sequence>
<evidence type="ECO:0000313" key="2">
    <source>
        <dbReference type="EMBL" id="GLG89651.1"/>
    </source>
</evidence>
<feature type="transmembrane region" description="Helical" evidence="1">
    <location>
        <begin position="12"/>
        <end position="35"/>
    </location>
</feature>
<evidence type="ECO:0008006" key="4">
    <source>
        <dbReference type="Google" id="ProtNLM"/>
    </source>
</evidence>
<gene>
    <name evidence="2" type="ORF">Selli2_10780</name>
</gene>
<keyword evidence="1" id="KW-1133">Transmembrane helix</keyword>
<name>A0A9W6CCL1_9FIRM</name>
<keyword evidence="1" id="KW-0812">Transmembrane</keyword>
<dbReference type="EMBL" id="BSCH01000005">
    <property type="protein sequence ID" value="GLG89651.1"/>
    <property type="molecule type" value="Genomic_DNA"/>
</dbReference>
<feature type="transmembrane region" description="Helical" evidence="1">
    <location>
        <begin position="90"/>
        <end position="114"/>
    </location>
</feature>
<keyword evidence="1" id="KW-0472">Membrane</keyword>
<proteinExistence type="predicted"/>
<feature type="transmembrane region" description="Helical" evidence="1">
    <location>
        <begin position="213"/>
        <end position="236"/>
    </location>
</feature>
<dbReference type="RefSeq" id="WP_281844707.1">
    <property type="nucleotide sequence ID" value="NZ_BSCH01000005.1"/>
</dbReference>
<protein>
    <recommendedName>
        <fullName evidence="4">ABC transporter permease</fullName>
    </recommendedName>
</protein>
<feature type="transmembrane region" description="Helical" evidence="1">
    <location>
        <begin position="134"/>
        <end position="157"/>
    </location>
</feature>
<reference evidence="2" key="1">
    <citation type="submission" date="2022-11" db="EMBL/GenBank/DDBJ databases">
        <title>Draft genome sequence of Sellimonas catena strain 18CBH55.</title>
        <authorList>
            <person name="Hisatomi A."/>
            <person name="Ohkuma M."/>
            <person name="Sakamoto M."/>
        </authorList>
    </citation>
    <scope>NUCLEOTIDE SEQUENCE</scope>
    <source>
        <strain evidence="2">18CBH55</strain>
    </source>
</reference>
<evidence type="ECO:0000313" key="3">
    <source>
        <dbReference type="Proteomes" id="UP001145094"/>
    </source>
</evidence>
<reference evidence="2" key="3">
    <citation type="journal article" date="2023" name="Int. J. Syst. Evol. Microbiol.">
        <title>Sellimonas catena sp. nov., isolated from human faeces.</title>
        <authorList>
            <person name="Hisatomi A."/>
            <person name="Ohkuma M."/>
            <person name="Sakamoto M."/>
        </authorList>
    </citation>
    <scope>NUCLEOTIDE SEQUENCE</scope>
    <source>
        <strain evidence="2">18CBH55</strain>
    </source>
</reference>
<evidence type="ECO:0000256" key="1">
    <source>
        <dbReference type="SAM" id="Phobius"/>
    </source>
</evidence>
<dbReference type="GO" id="GO:0005886">
    <property type="term" value="C:plasma membrane"/>
    <property type="evidence" value="ECO:0007669"/>
    <property type="project" value="UniProtKB-SubCell"/>
</dbReference>
<dbReference type="PANTHER" id="PTHR37305">
    <property type="entry name" value="INTEGRAL MEMBRANE PROTEIN-RELATED"/>
    <property type="match status" value="1"/>
</dbReference>
<dbReference type="GO" id="GO:0140359">
    <property type="term" value="F:ABC-type transporter activity"/>
    <property type="evidence" value="ECO:0007669"/>
    <property type="project" value="InterPro"/>
</dbReference>
<feature type="transmembrane region" description="Helical" evidence="1">
    <location>
        <begin position="47"/>
        <end position="69"/>
    </location>
</feature>
<accession>A0A9W6CCL1</accession>
<comment type="caution">
    <text evidence="2">The sequence shown here is derived from an EMBL/GenBank/DDBJ whole genome shotgun (WGS) entry which is preliminary data.</text>
</comment>
<organism evidence="2 3">
    <name type="scientific">Sellimonas catena</name>
    <dbReference type="NCBI Taxonomy" id="2994035"/>
    <lineage>
        <taxon>Bacteria</taxon>
        <taxon>Bacillati</taxon>
        <taxon>Bacillota</taxon>
        <taxon>Clostridia</taxon>
        <taxon>Lachnospirales</taxon>
        <taxon>Lachnospiraceae</taxon>
        <taxon>Sellimonas</taxon>
    </lineage>
</organism>
<reference evidence="2" key="2">
    <citation type="submission" date="2022-11" db="EMBL/GenBank/DDBJ databases">
        <title>Draft genome sequence of Sellimonas catena strain 18CBH55.</title>
        <authorList>
            <person name="Atsushi H."/>
            <person name="Moriya O."/>
            <person name="Mitsuo S."/>
        </authorList>
    </citation>
    <scope>NUCLEOTIDE SEQUENCE</scope>
    <source>
        <strain evidence="2">18CBH55</strain>
    </source>
</reference>
<dbReference type="AlphaFoldDB" id="A0A9W6CCL1"/>
<feature type="transmembrane region" description="Helical" evidence="1">
    <location>
        <begin position="164"/>
        <end position="181"/>
    </location>
</feature>
<dbReference type="Pfam" id="PF12679">
    <property type="entry name" value="ABC2_membrane_2"/>
    <property type="match status" value="1"/>
</dbReference>